<gene>
    <name evidence="2" type="ORF">CPELLU_LOCUS6324</name>
</gene>
<evidence type="ECO:0000313" key="2">
    <source>
        <dbReference type="EMBL" id="CAG8586176.1"/>
    </source>
</evidence>
<dbReference type="PANTHER" id="PTHR33604">
    <property type="entry name" value="OSJNBA0004B13.7 PROTEIN"/>
    <property type="match status" value="1"/>
</dbReference>
<reference evidence="2" key="1">
    <citation type="submission" date="2021-06" db="EMBL/GenBank/DDBJ databases">
        <authorList>
            <person name="Kallberg Y."/>
            <person name="Tangrot J."/>
            <person name="Rosling A."/>
        </authorList>
    </citation>
    <scope>NUCLEOTIDE SEQUENCE</scope>
    <source>
        <strain evidence="2">FL966</strain>
    </source>
</reference>
<keyword evidence="1" id="KW-0812">Transmembrane</keyword>
<keyword evidence="1" id="KW-1133">Transmembrane helix</keyword>
<accession>A0A9N9G5G0</accession>
<dbReference type="Proteomes" id="UP000789759">
    <property type="component" value="Unassembled WGS sequence"/>
</dbReference>
<dbReference type="PANTHER" id="PTHR33604:SF3">
    <property type="entry name" value="OSJNBA0004B13.7 PROTEIN"/>
    <property type="match status" value="1"/>
</dbReference>
<dbReference type="Gene3D" id="3.90.550.10">
    <property type="entry name" value="Spore Coat Polysaccharide Biosynthesis Protein SpsA, Chain A"/>
    <property type="match status" value="1"/>
</dbReference>
<organism evidence="2 3">
    <name type="scientific">Cetraspora pellucida</name>
    <dbReference type="NCBI Taxonomy" id="1433469"/>
    <lineage>
        <taxon>Eukaryota</taxon>
        <taxon>Fungi</taxon>
        <taxon>Fungi incertae sedis</taxon>
        <taxon>Mucoromycota</taxon>
        <taxon>Glomeromycotina</taxon>
        <taxon>Glomeromycetes</taxon>
        <taxon>Diversisporales</taxon>
        <taxon>Gigasporaceae</taxon>
        <taxon>Cetraspora</taxon>
    </lineage>
</organism>
<proteinExistence type="predicted"/>
<dbReference type="EMBL" id="CAJVQA010003885">
    <property type="protein sequence ID" value="CAG8586176.1"/>
    <property type="molecule type" value="Genomic_DNA"/>
</dbReference>
<evidence type="ECO:0000256" key="1">
    <source>
        <dbReference type="SAM" id="Phobius"/>
    </source>
</evidence>
<keyword evidence="1" id="KW-0472">Membrane</keyword>
<dbReference type="AlphaFoldDB" id="A0A9N9G5G0"/>
<keyword evidence="3" id="KW-1185">Reference proteome</keyword>
<feature type="transmembrane region" description="Helical" evidence="1">
    <location>
        <begin position="24"/>
        <end position="45"/>
    </location>
</feature>
<evidence type="ECO:0000313" key="3">
    <source>
        <dbReference type="Proteomes" id="UP000789759"/>
    </source>
</evidence>
<dbReference type="SUPFAM" id="SSF53448">
    <property type="entry name" value="Nucleotide-diphospho-sugar transferases"/>
    <property type="match status" value="1"/>
</dbReference>
<dbReference type="InterPro" id="IPR029044">
    <property type="entry name" value="Nucleotide-diphossugar_trans"/>
</dbReference>
<protein>
    <submittedName>
        <fullName evidence="2">19844_t:CDS:1</fullName>
    </submittedName>
</protein>
<comment type="caution">
    <text evidence="2">The sequence shown here is derived from an EMBL/GenBank/DDBJ whole genome shotgun (WGS) entry which is preliminary data.</text>
</comment>
<sequence>MAYSLLYRSSYQKQTYPICTFRRIARNIIACLLLAFLIAILLSHLNSFHINPTSLHIQEFSKHKTNIGNISNIVVVIDGDQQANSLLPIYCKLTKRTENVYTHVIVTGQGRGISGAKLIRLNTLVPNCDVSVYDLGISVNENILPLVFQGISHVLGQIRPDVLIYIKDPENEAMRGVNAAFVAASQTISITKIAIPIEHTKHLMWITDLSIEALKNWNTPNIQIQVITQNRPESLERLMQSLNSSIYFGDDVYLTINVDRKADPVTIKYCQTFKWPFGYLSVRHRVVQGGLIASVVESYYPTTNDEYAVILEDDIEISPFFYVWSKYTILKYKYGVDRSLSGRMYGVSLYDTKFNEIHAAGRRPFNPAHVLKDTKYPNQSPYLSQNPCSWGALFFPEIWREFHTYQNARLRNKRQRKVVVPNSRSNSWGKSWKRYLIELAYSRGYVMLYPNYKDSVSFSTNHAEKGVHFHLSGERKRLWLLPLMKEDILLEGLPDGHLPSYKDLPVMDLWGRVVSTEELIRRGRKFHSKISQCPPRNDDKLTYDPQDLLCVKNNGSTIKNERITEKKNSVEEPIIEENVENNLI</sequence>
<dbReference type="OrthoDB" id="2020070at2759"/>
<name>A0A9N9G5G0_9GLOM</name>